<dbReference type="PANTHER" id="PTHR35871:SF1">
    <property type="entry name" value="CXC1-LIKE CYSTEINE CLUSTER ASSOCIATED WITH KDZ TRANSPOSASES DOMAIN-CONTAINING PROTEIN"/>
    <property type="match status" value="1"/>
</dbReference>
<protein>
    <recommendedName>
        <fullName evidence="3">DDE-1 domain-containing protein</fullName>
    </recommendedName>
</protein>
<evidence type="ECO:0000313" key="2">
    <source>
        <dbReference type="Proteomes" id="UP000646827"/>
    </source>
</evidence>
<organism evidence="1 2">
    <name type="scientific">Circinella minor</name>
    <dbReference type="NCBI Taxonomy" id="1195481"/>
    <lineage>
        <taxon>Eukaryota</taxon>
        <taxon>Fungi</taxon>
        <taxon>Fungi incertae sedis</taxon>
        <taxon>Mucoromycota</taxon>
        <taxon>Mucoromycotina</taxon>
        <taxon>Mucoromycetes</taxon>
        <taxon>Mucorales</taxon>
        <taxon>Lichtheimiaceae</taxon>
        <taxon>Circinella</taxon>
    </lineage>
</organism>
<dbReference type="Proteomes" id="UP000646827">
    <property type="component" value="Unassembled WGS sequence"/>
</dbReference>
<dbReference type="AlphaFoldDB" id="A0A8H7RSV3"/>
<dbReference type="OrthoDB" id="10044727at2759"/>
<sequence length="436" mass="51494">MTASQIAAKTAWIVPSNHYRARAIRSYAQEYLHYGKISLHQQGKHVKRASLLSNEDVKEAARKWIISTKLEKRDIPELLKYLNHTIIPTVYYDGHERADVVQYRKEWASKMVEYNYFMEKYNEDDVTMDESTFYCNESPINLWLLENENPIRNKSPSGSIMVSEFQCPCHGTMRIKNWKSRKFFFAGTNRDGYWTWKDMHQQIKDDVIPLFEKLHPGCQALFILDQSSNHNAYAPSAKRATCFNLKDTQLSSVNQRVILPGYYIGPDGEKKIQNFYNLEIKNEGKKNEQRTWFRKGLETILTERGLGKWDEFKAEGKYWKAKCGNKEANSDHTCCPFHMLENQPDFLAQKQHWRNLLIARRECDYSFKSLQENLDGFLDQVSPPDATPIEIQRYYNHCWRYIYAYNDMKDRNEAFKLVEKFTSKRFLSHHKPGVHD</sequence>
<keyword evidence="2" id="KW-1185">Reference proteome</keyword>
<reference evidence="1 2" key="1">
    <citation type="submission" date="2020-12" db="EMBL/GenBank/DDBJ databases">
        <title>Metabolic potential, ecology and presence of endohyphal bacteria is reflected in genomic diversity of Mucoromycotina.</title>
        <authorList>
            <person name="Muszewska A."/>
            <person name="Okrasinska A."/>
            <person name="Steczkiewicz K."/>
            <person name="Drgas O."/>
            <person name="Orlowska M."/>
            <person name="Perlinska-Lenart U."/>
            <person name="Aleksandrzak-Piekarczyk T."/>
            <person name="Szatraj K."/>
            <person name="Zielenkiewicz U."/>
            <person name="Pilsyk S."/>
            <person name="Malc E."/>
            <person name="Mieczkowski P."/>
            <person name="Kruszewska J.S."/>
            <person name="Biernat P."/>
            <person name="Pawlowska J."/>
        </authorList>
    </citation>
    <scope>NUCLEOTIDE SEQUENCE [LARGE SCALE GENOMIC DNA]</scope>
    <source>
        <strain evidence="1 2">CBS 142.35</strain>
    </source>
</reference>
<dbReference type="InterPro" id="IPR036397">
    <property type="entry name" value="RNaseH_sf"/>
</dbReference>
<proteinExistence type="predicted"/>
<comment type="caution">
    <text evidence="1">The sequence shown here is derived from an EMBL/GenBank/DDBJ whole genome shotgun (WGS) entry which is preliminary data.</text>
</comment>
<dbReference type="Gene3D" id="3.30.420.10">
    <property type="entry name" value="Ribonuclease H-like superfamily/Ribonuclease H"/>
    <property type="match status" value="1"/>
</dbReference>
<dbReference type="GO" id="GO:0003676">
    <property type="term" value="F:nucleic acid binding"/>
    <property type="evidence" value="ECO:0007669"/>
    <property type="project" value="InterPro"/>
</dbReference>
<gene>
    <name evidence="1" type="ORF">INT45_009567</name>
</gene>
<evidence type="ECO:0000313" key="1">
    <source>
        <dbReference type="EMBL" id="KAG2216602.1"/>
    </source>
</evidence>
<dbReference type="EMBL" id="JAEPRB010000382">
    <property type="protein sequence ID" value="KAG2216602.1"/>
    <property type="molecule type" value="Genomic_DNA"/>
</dbReference>
<name>A0A8H7RSV3_9FUNG</name>
<evidence type="ECO:0008006" key="3">
    <source>
        <dbReference type="Google" id="ProtNLM"/>
    </source>
</evidence>
<dbReference type="PANTHER" id="PTHR35871">
    <property type="entry name" value="EXPRESSED PROTEIN"/>
    <property type="match status" value="1"/>
</dbReference>
<accession>A0A8H7RSV3</accession>